<dbReference type="Pfam" id="PF01740">
    <property type="entry name" value="STAS"/>
    <property type="match status" value="1"/>
</dbReference>
<feature type="compositionally biased region" description="Basic and acidic residues" evidence="3">
    <location>
        <begin position="277"/>
        <end position="289"/>
    </location>
</feature>
<dbReference type="AlphaFoldDB" id="A0A4R2QSX2"/>
<dbReference type="InterPro" id="IPR003658">
    <property type="entry name" value="Anti-sigma_ant"/>
</dbReference>
<proteinExistence type="inferred from homology"/>
<evidence type="ECO:0000256" key="1">
    <source>
        <dbReference type="ARBA" id="ARBA00009013"/>
    </source>
</evidence>
<dbReference type="Proteomes" id="UP000294911">
    <property type="component" value="Unassembled WGS sequence"/>
</dbReference>
<comment type="caution">
    <text evidence="5">The sequence shown here is derived from an EMBL/GenBank/DDBJ whole genome shotgun (WGS) entry which is preliminary data.</text>
</comment>
<evidence type="ECO:0000256" key="2">
    <source>
        <dbReference type="RuleBase" id="RU003749"/>
    </source>
</evidence>
<feature type="domain" description="STAS" evidence="4">
    <location>
        <begin position="19"/>
        <end position="102"/>
    </location>
</feature>
<name>A0A4R2QSX2_9PSEU</name>
<dbReference type="NCBIfam" id="TIGR00377">
    <property type="entry name" value="ant_ant_sig"/>
    <property type="match status" value="1"/>
</dbReference>
<comment type="similarity">
    <text evidence="1 2">Belongs to the anti-sigma-factor antagonist family.</text>
</comment>
<keyword evidence="6" id="KW-1185">Reference proteome</keyword>
<dbReference type="EMBL" id="SLXQ01000008">
    <property type="protein sequence ID" value="TCP50115.1"/>
    <property type="molecule type" value="Genomic_DNA"/>
</dbReference>
<sequence length="302" mass="32895">MRENLATLSSDVQVDVLSPGIHVARVSGDLDLNTASDVRACLERTLDTQGDLIVDLGGVDFLGSAGLSVLAETDARARRNQRRWALAGRHRAVLRPLRVAGLATSLPCTRMCRTHSMRSLPGSQRTVLRAVVCRPVCLVGRRWENVVVYPRQPESTGSAEHRVSGDLELAVRADPTHLSLVRSLANSLAVNQDFDLDMIADFTLAMDEICSVLIARSWPQARLVCRFDVGQDWVAVHASAPVTTTELPGPDSFDGKVLAALTDATESWLDAQGKGIGRVDGEPHEDRPRANVRFVKRKDAPP</sequence>
<evidence type="ECO:0000313" key="5">
    <source>
        <dbReference type="EMBL" id="TCP50115.1"/>
    </source>
</evidence>
<dbReference type="OrthoDB" id="3576811at2"/>
<dbReference type="PROSITE" id="PS50801">
    <property type="entry name" value="STAS"/>
    <property type="match status" value="1"/>
</dbReference>
<reference evidence="5 6" key="1">
    <citation type="submission" date="2019-03" db="EMBL/GenBank/DDBJ databases">
        <title>Genomic Encyclopedia of Type Strains, Phase IV (KMG-IV): sequencing the most valuable type-strain genomes for metagenomic binning, comparative biology and taxonomic classification.</title>
        <authorList>
            <person name="Goeker M."/>
        </authorList>
    </citation>
    <scope>NUCLEOTIDE SEQUENCE [LARGE SCALE GENOMIC DNA]</scope>
    <source>
        <strain evidence="5 6">DSM 45765</strain>
    </source>
</reference>
<dbReference type="PANTHER" id="PTHR33495:SF2">
    <property type="entry name" value="ANTI-SIGMA FACTOR ANTAGONIST TM_1081-RELATED"/>
    <property type="match status" value="1"/>
</dbReference>
<evidence type="ECO:0000259" key="4">
    <source>
        <dbReference type="PROSITE" id="PS50801"/>
    </source>
</evidence>
<evidence type="ECO:0000313" key="6">
    <source>
        <dbReference type="Proteomes" id="UP000294911"/>
    </source>
</evidence>
<protein>
    <recommendedName>
        <fullName evidence="2">Anti-sigma factor antagonist</fullName>
    </recommendedName>
</protein>
<dbReference type="GO" id="GO:0043856">
    <property type="term" value="F:anti-sigma factor antagonist activity"/>
    <property type="evidence" value="ECO:0007669"/>
    <property type="project" value="InterPro"/>
</dbReference>
<organism evidence="5 6">
    <name type="scientific">Tamaricihabitans halophyticus</name>
    <dbReference type="NCBI Taxonomy" id="1262583"/>
    <lineage>
        <taxon>Bacteria</taxon>
        <taxon>Bacillati</taxon>
        <taxon>Actinomycetota</taxon>
        <taxon>Actinomycetes</taxon>
        <taxon>Pseudonocardiales</taxon>
        <taxon>Pseudonocardiaceae</taxon>
        <taxon>Tamaricihabitans</taxon>
    </lineage>
</organism>
<dbReference type="PANTHER" id="PTHR33495">
    <property type="entry name" value="ANTI-SIGMA FACTOR ANTAGONIST TM_1081-RELATED-RELATED"/>
    <property type="match status" value="1"/>
</dbReference>
<dbReference type="InterPro" id="IPR002645">
    <property type="entry name" value="STAS_dom"/>
</dbReference>
<dbReference type="SUPFAM" id="SSF52091">
    <property type="entry name" value="SpoIIaa-like"/>
    <property type="match status" value="1"/>
</dbReference>
<dbReference type="InterPro" id="IPR036513">
    <property type="entry name" value="STAS_dom_sf"/>
</dbReference>
<dbReference type="RefSeq" id="WP_132878415.1">
    <property type="nucleotide sequence ID" value="NZ_SLXQ01000008.1"/>
</dbReference>
<gene>
    <name evidence="5" type="ORF">EV191_108204</name>
</gene>
<dbReference type="CDD" id="cd07043">
    <property type="entry name" value="STAS_anti-anti-sigma_factors"/>
    <property type="match status" value="1"/>
</dbReference>
<feature type="region of interest" description="Disordered" evidence="3">
    <location>
        <begin position="274"/>
        <end position="302"/>
    </location>
</feature>
<accession>A0A4R2QSX2</accession>
<evidence type="ECO:0000256" key="3">
    <source>
        <dbReference type="SAM" id="MobiDB-lite"/>
    </source>
</evidence>
<dbReference type="Gene3D" id="3.30.750.24">
    <property type="entry name" value="STAS domain"/>
    <property type="match status" value="1"/>
</dbReference>